<evidence type="ECO:0000313" key="3">
    <source>
        <dbReference type="Proteomes" id="UP000323000"/>
    </source>
</evidence>
<name>A0A5C7HG21_9ROSI</name>
<dbReference type="Proteomes" id="UP000323000">
    <property type="component" value="Chromosome 8"/>
</dbReference>
<dbReference type="Gene3D" id="3.80.10.10">
    <property type="entry name" value="Ribonuclease Inhibitor"/>
    <property type="match status" value="1"/>
</dbReference>
<dbReference type="PANTHER" id="PTHR36766">
    <property type="entry name" value="PLANT BROAD-SPECTRUM MILDEW RESISTANCE PROTEIN RPW8"/>
    <property type="match status" value="1"/>
</dbReference>
<evidence type="ECO:0000256" key="1">
    <source>
        <dbReference type="ARBA" id="ARBA00022821"/>
    </source>
</evidence>
<evidence type="ECO:0008006" key="4">
    <source>
        <dbReference type="Google" id="ProtNLM"/>
    </source>
</evidence>
<dbReference type="AlphaFoldDB" id="A0A5C7HG21"/>
<gene>
    <name evidence="2" type="ORF">EZV62_017257</name>
</gene>
<proteinExistence type="predicted"/>
<keyword evidence="3" id="KW-1185">Reference proteome</keyword>
<dbReference type="SUPFAM" id="SSF52058">
    <property type="entry name" value="L domain-like"/>
    <property type="match status" value="1"/>
</dbReference>
<sequence length="181" mass="19798">MNCNGLLSMPEQMHTLLTSLQVLNVSSCPKIVSFPNGGLPTNLQSLLIQNCDLLTLQHEWGLNNMASLTCLRITGGCRNLISFPQEGLLPASLNSLEISEFPELESLNLSGFQFLNSLETLEINSCVKLKSMSEGSLPSSISSLSITGCSLMTARCQKDQGKDWPKVSHIKKIVIDDIEMQ</sequence>
<evidence type="ECO:0000313" key="2">
    <source>
        <dbReference type="EMBL" id="TXG55944.1"/>
    </source>
</evidence>
<dbReference type="InterPro" id="IPR032675">
    <property type="entry name" value="LRR_dom_sf"/>
</dbReference>
<organism evidence="2 3">
    <name type="scientific">Acer yangbiense</name>
    <dbReference type="NCBI Taxonomy" id="1000413"/>
    <lineage>
        <taxon>Eukaryota</taxon>
        <taxon>Viridiplantae</taxon>
        <taxon>Streptophyta</taxon>
        <taxon>Embryophyta</taxon>
        <taxon>Tracheophyta</taxon>
        <taxon>Spermatophyta</taxon>
        <taxon>Magnoliopsida</taxon>
        <taxon>eudicotyledons</taxon>
        <taxon>Gunneridae</taxon>
        <taxon>Pentapetalae</taxon>
        <taxon>rosids</taxon>
        <taxon>malvids</taxon>
        <taxon>Sapindales</taxon>
        <taxon>Sapindaceae</taxon>
        <taxon>Hippocastanoideae</taxon>
        <taxon>Acereae</taxon>
        <taxon>Acer</taxon>
    </lineage>
</organism>
<accession>A0A5C7HG21</accession>
<keyword evidence="1" id="KW-0611">Plant defense</keyword>
<comment type="caution">
    <text evidence="2">The sequence shown here is derived from an EMBL/GenBank/DDBJ whole genome shotgun (WGS) entry which is preliminary data.</text>
</comment>
<protein>
    <recommendedName>
        <fullName evidence="4">NB-ARC domain-containing protein</fullName>
    </recommendedName>
</protein>
<dbReference type="GO" id="GO:0006952">
    <property type="term" value="P:defense response"/>
    <property type="evidence" value="ECO:0007669"/>
    <property type="project" value="UniProtKB-KW"/>
</dbReference>
<dbReference type="EMBL" id="VAHF01000008">
    <property type="protein sequence ID" value="TXG55944.1"/>
    <property type="molecule type" value="Genomic_DNA"/>
</dbReference>
<reference evidence="3" key="1">
    <citation type="journal article" date="2019" name="Gigascience">
        <title>De novo genome assembly of the endangered Acer yangbiense, a plant species with extremely small populations endemic to Yunnan Province, China.</title>
        <authorList>
            <person name="Yang J."/>
            <person name="Wariss H.M."/>
            <person name="Tao L."/>
            <person name="Zhang R."/>
            <person name="Yun Q."/>
            <person name="Hollingsworth P."/>
            <person name="Dao Z."/>
            <person name="Luo G."/>
            <person name="Guo H."/>
            <person name="Ma Y."/>
            <person name="Sun W."/>
        </authorList>
    </citation>
    <scope>NUCLEOTIDE SEQUENCE [LARGE SCALE GENOMIC DNA]</scope>
    <source>
        <strain evidence="3">cv. Malutang</strain>
    </source>
</reference>
<dbReference type="OrthoDB" id="1896560at2759"/>
<dbReference type="PANTHER" id="PTHR36766:SF40">
    <property type="entry name" value="DISEASE RESISTANCE PROTEIN RGA3"/>
    <property type="match status" value="1"/>
</dbReference>